<name>A0AC34QBT6_9BILA</name>
<organism evidence="1 2">
    <name type="scientific">Panagrolaimus sp. JU765</name>
    <dbReference type="NCBI Taxonomy" id="591449"/>
    <lineage>
        <taxon>Eukaryota</taxon>
        <taxon>Metazoa</taxon>
        <taxon>Ecdysozoa</taxon>
        <taxon>Nematoda</taxon>
        <taxon>Chromadorea</taxon>
        <taxon>Rhabditida</taxon>
        <taxon>Tylenchina</taxon>
        <taxon>Panagrolaimomorpha</taxon>
        <taxon>Panagrolaimoidea</taxon>
        <taxon>Panagrolaimidae</taxon>
        <taxon>Panagrolaimus</taxon>
    </lineage>
</organism>
<evidence type="ECO:0000313" key="1">
    <source>
        <dbReference type="Proteomes" id="UP000887576"/>
    </source>
</evidence>
<dbReference type="Proteomes" id="UP000887576">
    <property type="component" value="Unplaced"/>
</dbReference>
<evidence type="ECO:0000313" key="2">
    <source>
        <dbReference type="WBParaSite" id="JU765_v2.g15050.t1"/>
    </source>
</evidence>
<proteinExistence type="predicted"/>
<sequence length="1326" mass="148310">MANAQQKTMQSTVDPAWTYGSPMEPIPEEDDRETIGSTTNVSRTSQSPGKKLIIDPSKRTIEQKQRTREVYTSEQVDTLVSTVPKEVVPDSWNQFADEQIVVDPDMTSTYITENLAGPASARGTTYSYTYESHVDDPEVKPIEESTIHFTEVTDDNVERHSKQTQKVTRVTKITTTRSVRQVPVNPSDIFFDADGNPVVNGYAVQSSDFSDDGMGIDLSKTYISEQEEYNSPSGSSRHPQIGYDRYFVPSAPGVPQVIDIDSQEISLAWLRPDSDGTAGPVIGYRVEFRHYPDDEWEAAHDDLLLQTECRITNLDSLSEYQFRVLAANTAGFGLPSSPTLPIQPRSKYDPFKNGFAAPVNPKVVAVEGDRCTIEWQPPISHGNVPVTGYIIEYRVSGTSNWVLSNDYPVSDHRYDVTNLRPNGEYEFRIIARYEDGTMSEPSFSTGFIKVKPSVPIRTQHKFNSDLIPPGQPQVLETDSTWVQLHWSTSPSSDFINVAYVVEMREIGDPTWYTATTTPIPVNELIIENLHSDSTYEFRVSTVGPDGSQSEPSETSDIIRLRPITRPGINAKKVPERPSAPEYLDFDGGNSVTLCWMPAKSVLPVEGYEVEFRDFQQDATQWFKVTDKLVYSCKTTVGYLIHGHQYQFRIIAKNANGYSEPSDASTPITIGKAVRESTNGAMKEVKYVEAERFGTISLLQDEIVRESPPLPDRDDSPPPIYRQPNSGNLQWRDPTLKEVIDYLKSSDPEVQRNASGYLQHLTYNDNVIKEETRNLNGIPLLVRLLDSDKPEIQRNACGCLKNLAFGKENDQNKEVIMECNGVKALGNVIKSSPDNHVKEEATGALWNISSYDNLKEPVLNQVVETIINQIVIPLSGFSRQTNDSPQDGNKTLANIFRNGTGILRNVSAANNQSRFTLRKAPNLIESLIHFLKISVIKNQVDTRAVENVVCILRNLSYRVEEVVNPKYNPNDRSRSQSNKRERSKSAPTDSPKTKKKEKKGLFKKSKKGKENADSSSAVGPFLLWNPQTVQLYLKLLQESSNSDTLEASAAAIQNLAACDFDGSQQVRVTVRQEKGLGILTELLKVQDAKVLTAVATALRNLVIDQTNCEIIGKNALSDLIDKLPRPDETKRNTIVTDPALCALLGILFEIVKSDVSLTRNLHEQDGTTRLRYLAKRYPQYGTRVCKYASQVLFMMWQHKELHDGFKRSGLKEADFYSGSSSARSRDATTLSRPISSQGAERPVHLRSENMDESGESAATYAQYGGGSQKYGELQQMTPNSDRSDRSRGSATHRSATNTPQYYQVRTLENPENFIINPNKRAQAVKSF</sequence>
<dbReference type="WBParaSite" id="JU765_v2.g15050.t1">
    <property type="protein sequence ID" value="JU765_v2.g15050.t1"/>
    <property type="gene ID" value="JU765_v2.g15050"/>
</dbReference>
<accession>A0AC34QBT6</accession>
<reference evidence="2" key="1">
    <citation type="submission" date="2022-11" db="UniProtKB">
        <authorList>
            <consortium name="WormBaseParasite"/>
        </authorList>
    </citation>
    <scope>IDENTIFICATION</scope>
</reference>
<protein>
    <submittedName>
        <fullName evidence="2">Fibronectin type-III domain-containing protein</fullName>
    </submittedName>
</protein>